<feature type="binding site" evidence="12">
    <location>
        <position position="209"/>
    </location>
    <ligand>
        <name>pyridoxal 5'-phosphate</name>
        <dbReference type="ChEBI" id="CHEBI:597326"/>
    </ligand>
</feature>
<feature type="binding site" evidence="12">
    <location>
        <begin position="89"/>
        <end position="90"/>
    </location>
    <ligand>
        <name>pyridoxal 5'-phosphate</name>
        <dbReference type="ChEBI" id="CHEBI:597326"/>
    </ligand>
</feature>
<evidence type="ECO:0000256" key="9">
    <source>
        <dbReference type="ARBA" id="ARBA00023299"/>
    </source>
</evidence>
<accession>A0A1I1YN91</accession>
<dbReference type="GO" id="GO:0004648">
    <property type="term" value="F:O-phospho-L-serine:2-oxoglutarate aminotransferase activity"/>
    <property type="evidence" value="ECO:0007669"/>
    <property type="project" value="UniProtKB-UniRule"/>
</dbReference>
<dbReference type="NCBIfam" id="NF003764">
    <property type="entry name" value="PRK05355.1"/>
    <property type="match status" value="1"/>
</dbReference>
<evidence type="ECO:0000256" key="1">
    <source>
        <dbReference type="ARBA" id="ARBA00004915"/>
    </source>
</evidence>
<comment type="catalytic activity">
    <reaction evidence="10 12">
        <text>4-(phosphooxy)-L-threonine + 2-oxoglutarate = (R)-3-hydroxy-2-oxo-4-phosphooxybutanoate + L-glutamate</text>
        <dbReference type="Rhea" id="RHEA:16573"/>
        <dbReference type="ChEBI" id="CHEBI:16810"/>
        <dbReference type="ChEBI" id="CHEBI:29985"/>
        <dbReference type="ChEBI" id="CHEBI:58452"/>
        <dbReference type="ChEBI" id="CHEBI:58538"/>
        <dbReference type="EC" id="2.6.1.52"/>
    </reaction>
</comment>
<evidence type="ECO:0000256" key="6">
    <source>
        <dbReference type="ARBA" id="ARBA00022679"/>
    </source>
</evidence>
<keyword evidence="9 12" id="KW-0718">Serine biosynthesis</keyword>
<evidence type="ECO:0000256" key="4">
    <source>
        <dbReference type="ARBA" id="ARBA00022576"/>
    </source>
</evidence>
<dbReference type="Gene3D" id="3.90.1150.10">
    <property type="entry name" value="Aspartate Aminotransferase, domain 1"/>
    <property type="match status" value="1"/>
</dbReference>
<evidence type="ECO:0000256" key="7">
    <source>
        <dbReference type="ARBA" id="ARBA00022898"/>
    </source>
</evidence>
<dbReference type="EMBL" id="FOMX01000010">
    <property type="protein sequence ID" value="SFE20498.1"/>
    <property type="molecule type" value="Genomic_DNA"/>
</dbReference>
<dbReference type="GO" id="GO:0006564">
    <property type="term" value="P:L-serine biosynthetic process"/>
    <property type="evidence" value="ECO:0007669"/>
    <property type="project" value="UniProtKB-UniRule"/>
</dbReference>
<gene>
    <name evidence="12" type="primary">serC</name>
    <name evidence="14" type="ORF">SAMN02745121_03384</name>
</gene>
<dbReference type="Proteomes" id="UP000199400">
    <property type="component" value="Unassembled WGS sequence"/>
</dbReference>
<evidence type="ECO:0000256" key="5">
    <source>
        <dbReference type="ARBA" id="ARBA00022605"/>
    </source>
</evidence>
<dbReference type="InterPro" id="IPR022278">
    <property type="entry name" value="Pser_aminoTfrase"/>
</dbReference>
<dbReference type="GO" id="GO:0030170">
    <property type="term" value="F:pyridoxal phosphate binding"/>
    <property type="evidence" value="ECO:0007669"/>
    <property type="project" value="UniProtKB-UniRule"/>
</dbReference>
<evidence type="ECO:0000256" key="3">
    <source>
        <dbReference type="ARBA" id="ARBA00006904"/>
    </source>
</evidence>
<evidence type="ECO:0000256" key="10">
    <source>
        <dbReference type="ARBA" id="ARBA00047630"/>
    </source>
</evidence>
<feature type="binding site" evidence="12">
    <location>
        <position position="186"/>
    </location>
    <ligand>
        <name>pyridoxal 5'-phosphate</name>
        <dbReference type="ChEBI" id="CHEBI:597326"/>
    </ligand>
</feature>
<keyword evidence="12" id="KW-0963">Cytoplasm</keyword>
<proteinExistence type="inferred from homology"/>
<dbReference type="InterPro" id="IPR015424">
    <property type="entry name" value="PyrdxlP-dep_Trfase"/>
</dbReference>
<dbReference type="GO" id="GO:0005737">
    <property type="term" value="C:cytoplasm"/>
    <property type="evidence" value="ECO:0007669"/>
    <property type="project" value="UniProtKB-SubCell"/>
</dbReference>
<dbReference type="InterPro" id="IPR015422">
    <property type="entry name" value="PyrdxlP-dep_Trfase_small"/>
</dbReference>
<evidence type="ECO:0000313" key="14">
    <source>
        <dbReference type="EMBL" id="SFE20498.1"/>
    </source>
</evidence>
<dbReference type="UniPathway" id="UPA00244">
    <property type="reaction ID" value="UER00311"/>
</dbReference>
<dbReference type="InterPro" id="IPR000192">
    <property type="entry name" value="Aminotrans_V_dom"/>
</dbReference>
<dbReference type="STRING" id="54.SAMN02745121_03384"/>
<evidence type="ECO:0000256" key="11">
    <source>
        <dbReference type="ARBA" id="ARBA00049007"/>
    </source>
</evidence>
<keyword evidence="15" id="KW-1185">Reference proteome</keyword>
<comment type="catalytic activity">
    <reaction evidence="11 12">
        <text>O-phospho-L-serine + 2-oxoglutarate = 3-phosphooxypyruvate + L-glutamate</text>
        <dbReference type="Rhea" id="RHEA:14329"/>
        <dbReference type="ChEBI" id="CHEBI:16810"/>
        <dbReference type="ChEBI" id="CHEBI:18110"/>
        <dbReference type="ChEBI" id="CHEBI:29985"/>
        <dbReference type="ChEBI" id="CHEBI:57524"/>
        <dbReference type="EC" id="2.6.1.52"/>
    </reaction>
</comment>
<comment type="similarity">
    <text evidence="3 12">Belongs to the class-V pyridoxal-phosphate-dependent aminotransferase family. SerC subfamily.</text>
</comment>
<keyword evidence="7 12" id="KW-0663">Pyridoxal phosphate</keyword>
<protein>
    <recommendedName>
        <fullName evidence="12">Phosphoserine aminotransferase</fullName>
        <ecNumber evidence="12">2.6.1.52</ecNumber>
    </recommendedName>
    <alternativeName>
        <fullName evidence="12">Phosphohydroxythreonine aminotransferase</fullName>
        <shortName evidence="12">PSAT</shortName>
    </alternativeName>
</protein>
<comment type="caution">
    <text evidence="12">Lacks conserved residue(s) required for the propagation of feature annotation.</text>
</comment>
<dbReference type="PIRSF" id="PIRSF000525">
    <property type="entry name" value="SerC"/>
    <property type="match status" value="1"/>
</dbReference>
<keyword evidence="5 12" id="KW-0028">Amino-acid biosynthesis</keyword>
<dbReference type="Pfam" id="PF00266">
    <property type="entry name" value="Aminotran_5"/>
    <property type="match status" value="1"/>
</dbReference>
<comment type="pathway">
    <text evidence="1 12">Cofactor biosynthesis; pyridoxine 5'-phosphate biosynthesis; pyridoxine 5'-phosphate from D-erythrose 4-phosphate: step 3/5.</text>
</comment>
<dbReference type="Gene3D" id="3.40.640.10">
    <property type="entry name" value="Type I PLP-dependent aspartate aminotransferase-like (Major domain)"/>
    <property type="match status" value="1"/>
</dbReference>
<feature type="domain" description="Aminotransferase class V" evidence="13">
    <location>
        <begin position="9"/>
        <end position="366"/>
    </location>
</feature>
<name>A0A1I1YN91_9BACT</name>
<feature type="binding site" evidence="12">
    <location>
        <position position="165"/>
    </location>
    <ligand>
        <name>pyridoxal 5'-phosphate</name>
        <dbReference type="ChEBI" id="CHEBI:597326"/>
    </ligand>
</feature>
<comment type="subunit">
    <text evidence="12">Homodimer.</text>
</comment>
<evidence type="ECO:0000256" key="12">
    <source>
        <dbReference type="HAMAP-Rule" id="MF_00160"/>
    </source>
</evidence>
<keyword evidence="4 12" id="KW-0032">Aminotransferase</keyword>
<dbReference type="OrthoDB" id="9809412at2"/>
<sequence length="380" mass="41128">MSSGKPKLWNFSAGPAILPPVVLERAAEAVHELRQDGHAKDAAGVGMSILEISHRSAPYEAITFGAEKLVHEVLGVPETHQVLFLQGGASLQFVMVPLNLREADKFAAYVDTGVWSGRAIAESEGLGPTRVVASSKATNYDRIPEFPAADTYAGASYLHITTNNTIYGTEYPEIPEAQGGVPLVIDFSSHAGARPMALERAALGYAGAQKNLGPSGVTLVYVRKDLLAKKPAAHVPVYLRYGTHAKEPSLYNTPNTFGVLVLKLVLEWMRDEGGLAAIGARNERKARRLYDVLDHSKVFQPHAQPGSRSHMNVTWTCGRAPEAQREAIAKKFLAEAQALGFDGLKGHRSVGGFRASIYNAFPEAGVVALCEFITEFERRL</sequence>
<evidence type="ECO:0000313" key="15">
    <source>
        <dbReference type="Proteomes" id="UP000199400"/>
    </source>
</evidence>
<dbReference type="SUPFAM" id="SSF53383">
    <property type="entry name" value="PLP-dependent transferases"/>
    <property type="match status" value="1"/>
</dbReference>
<evidence type="ECO:0000256" key="2">
    <source>
        <dbReference type="ARBA" id="ARBA00005099"/>
    </source>
</evidence>
<dbReference type="UniPathway" id="UPA00135">
    <property type="reaction ID" value="UER00197"/>
</dbReference>
<dbReference type="AlphaFoldDB" id="A0A1I1YN91"/>
<keyword evidence="8 12" id="KW-0664">Pyridoxine biosynthesis</keyword>
<feature type="binding site" evidence="12">
    <location>
        <begin position="252"/>
        <end position="253"/>
    </location>
    <ligand>
        <name>pyridoxal 5'-phosphate</name>
        <dbReference type="ChEBI" id="CHEBI:597326"/>
    </ligand>
</feature>
<dbReference type="PANTHER" id="PTHR43247">
    <property type="entry name" value="PHOSPHOSERINE AMINOTRANSFERASE"/>
    <property type="match status" value="1"/>
</dbReference>
<evidence type="ECO:0000259" key="13">
    <source>
        <dbReference type="Pfam" id="PF00266"/>
    </source>
</evidence>
<dbReference type="EC" id="2.6.1.52" evidence="12"/>
<reference evidence="15" key="1">
    <citation type="submission" date="2016-10" db="EMBL/GenBank/DDBJ databases">
        <authorList>
            <person name="Varghese N."/>
            <person name="Submissions S."/>
        </authorList>
    </citation>
    <scope>NUCLEOTIDE SEQUENCE [LARGE SCALE GENOMIC DNA]</scope>
    <source>
        <strain evidence="15">ATCC 25963</strain>
    </source>
</reference>
<dbReference type="HAMAP" id="MF_00160">
    <property type="entry name" value="SerC_aminotrans_5"/>
    <property type="match status" value="1"/>
</dbReference>
<keyword evidence="6 12" id="KW-0808">Transferase</keyword>
<dbReference type="RefSeq" id="WP_096328433.1">
    <property type="nucleotide sequence ID" value="NZ_FOMX01000010.1"/>
</dbReference>
<feature type="binding site" evidence="12">
    <location>
        <position position="55"/>
    </location>
    <ligand>
        <name>L-glutamate</name>
        <dbReference type="ChEBI" id="CHEBI:29985"/>
    </ligand>
</feature>
<dbReference type="FunFam" id="3.90.1150.10:FF:000006">
    <property type="entry name" value="Phosphoserine aminotransferase"/>
    <property type="match status" value="1"/>
</dbReference>
<organism evidence="14 15">
    <name type="scientific">Nannocystis exedens</name>
    <dbReference type="NCBI Taxonomy" id="54"/>
    <lineage>
        <taxon>Bacteria</taxon>
        <taxon>Pseudomonadati</taxon>
        <taxon>Myxococcota</taxon>
        <taxon>Polyangia</taxon>
        <taxon>Nannocystales</taxon>
        <taxon>Nannocystaceae</taxon>
        <taxon>Nannocystis</taxon>
    </lineage>
</organism>
<feature type="binding site" evidence="12">
    <location>
        <position position="115"/>
    </location>
    <ligand>
        <name>pyridoxal 5'-phosphate</name>
        <dbReference type="ChEBI" id="CHEBI:597326"/>
    </ligand>
</feature>
<evidence type="ECO:0000256" key="8">
    <source>
        <dbReference type="ARBA" id="ARBA00023096"/>
    </source>
</evidence>
<dbReference type="GO" id="GO:0008615">
    <property type="term" value="P:pyridoxine biosynthetic process"/>
    <property type="evidence" value="ECO:0007669"/>
    <property type="project" value="UniProtKB-UniRule"/>
</dbReference>
<dbReference type="FunFam" id="3.40.640.10:FF:000010">
    <property type="entry name" value="Phosphoserine aminotransferase"/>
    <property type="match status" value="1"/>
</dbReference>
<feature type="modified residue" description="N6-(pyridoxal phosphate)lysine" evidence="12">
    <location>
        <position position="210"/>
    </location>
</feature>
<comment type="cofactor">
    <cofactor evidence="12">
        <name>pyridoxal 5'-phosphate</name>
        <dbReference type="ChEBI" id="CHEBI:597326"/>
    </cofactor>
    <text evidence="12">Binds 1 pyridoxal phosphate per subunit.</text>
</comment>
<dbReference type="PANTHER" id="PTHR43247:SF1">
    <property type="entry name" value="PHOSPHOSERINE AMINOTRANSFERASE"/>
    <property type="match status" value="1"/>
</dbReference>
<comment type="pathway">
    <text evidence="2 12">Amino-acid biosynthesis; L-serine biosynthesis; L-serine from 3-phospho-D-glycerate: step 2/3.</text>
</comment>
<comment type="subcellular location">
    <subcellularLocation>
        <location evidence="12">Cytoplasm</location>
    </subcellularLocation>
</comment>
<dbReference type="InterPro" id="IPR015421">
    <property type="entry name" value="PyrdxlP-dep_Trfase_major"/>
</dbReference>
<comment type="function">
    <text evidence="12">Catalyzes the reversible conversion of 3-phosphohydroxypyruvate to phosphoserine and of 3-hydroxy-2-oxo-4-phosphonooxybutanoate to phosphohydroxythreonine.</text>
</comment>